<dbReference type="GO" id="GO:0020037">
    <property type="term" value="F:heme binding"/>
    <property type="evidence" value="ECO:0007669"/>
    <property type="project" value="InterPro"/>
</dbReference>
<organism evidence="2 3">
    <name type="scientific">Microthyrium microscopicum</name>
    <dbReference type="NCBI Taxonomy" id="703497"/>
    <lineage>
        <taxon>Eukaryota</taxon>
        <taxon>Fungi</taxon>
        <taxon>Dikarya</taxon>
        <taxon>Ascomycota</taxon>
        <taxon>Pezizomycotina</taxon>
        <taxon>Dothideomycetes</taxon>
        <taxon>Dothideomycetes incertae sedis</taxon>
        <taxon>Microthyriales</taxon>
        <taxon>Microthyriaceae</taxon>
        <taxon>Microthyrium</taxon>
    </lineage>
</organism>
<accession>A0A6A6UC58</accession>
<dbReference type="Gene3D" id="1.10.630.10">
    <property type="entry name" value="Cytochrome P450"/>
    <property type="match status" value="1"/>
</dbReference>
<keyword evidence="1" id="KW-1133">Transmembrane helix</keyword>
<dbReference type="PANTHER" id="PTHR24306:SF7">
    <property type="entry name" value="AHBB"/>
    <property type="match status" value="1"/>
</dbReference>
<proteinExistence type="predicted"/>
<evidence type="ECO:0000313" key="2">
    <source>
        <dbReference type="EMBL" id="KAF2669181.1"/>
    </source>
</evidence>
<dbReference type="OrthoDB" id="3366823at2759"/>
<name>A0A6A6UC58_9PEZI</name>
<protein>
    <recommendedName>
        <fullName evidence="4">Cytochrome P450</fullName>
    </recommendedName>
</protein>
<keyword evidence="1" id="KW-0472">Membrane</keyword>
<keyword evidence="3" id="KW-1185">Reference proteome</keyword>
<dbReference type="InterPro" id="IPR036396">
    <property type="entry name" value="Cyt_P450_sf"/>
</dbReference>
<feature type="transmembrane region" description="Helical" evidence="1">
    <location>
        <begin position="12"/>
        <end position="32"/>
    </location>
</feature>
<sequence>MPETTSIELPAWLSSINVTTAILAAFITAFVLSTRIITAFQAYAEKEASEKGQRPPQVPYWVPLFGSLPSFWLGSERFLSQKKDEYPQGLFSVKQGSRTKIYIYGSTLSKDVLSSDNASKLDKAEPTLRLLQSGFGMPLRYSTKFMDMWPEFRDNIQSIDQEFGKKLETDAIKSLERQMPDMISFSTSPIDQHQWERVSGTWLLEDMETTETGLMAIVQTFLTYFTTSQLLSSGLFEQTPELVPLILTLPSELDKLLHKSRLISPRSTAVLRTLSTHIGPFLDAVYATEEQQRTMTEYDEVPTTDSPFIAILQTPGMRAAPESMQAAVMLYLLAMSIIPHTIVGWAILQIITPSTKLHGKFSKGLEEVVQTLVSAHQEPGIGAFKPPATVEISSKLPAAESLNGLFTETIDLYERGWTEFDVKDDITISSEPKEKGDTMDQLSSNKQRWHLRPGDTIVVAPWLAGKSAHGGTSEEVIEHAVKAAIEQLGDFHMPALASYLTTVYTSFLVTFFKLYTVEPVDPEGLKVPESNYAPGLALPKTDIRVHIRSRDYDADGKEVKSDISAGASQDE</sequence>
<dbReference type="GO" id="GO:0005506">
    <property type="term" value="F:iron ion binding"/>
    <property type="evidence" value="ECO:0007669"/>
    <property type="project" value="InterPro"/>
</dbReference>
<dbReference type="EMBL" id="MU004235">
    <property type="protein sequence ID" value="KAF2669181.1"/>
    <property type="molecule type" value="Genomic_DNA"/>
</dbReference>
<reference evidence="2" key="1">
    <citation type="journal article" date="2020" name="Stud. Mycol.">
        <title>101 Dothideomycetes genomes: a test case for predicting lifestyles and emergence of pathogens.</title>
        <authorList>
            <person name="Haridas S."/>
            <person name="Albert R."/>
            <person name="Binder M."/>
            <person name="Bloem J."/>
            <person name="Labutti K."/>
            <person name="Salamov A."/>
            <person name="Andreopoulos B."/>
            <person name="Baker S."/>
            <person name="Barry K."/>
            <person name="Bills G."/>
            <person name="Bluhm B."/>
            <person name="Cannon C."/>
            <person name="Castanera R."/>
            <person name="Culley D."/>
            <person name="Daum C."/>
            <person name="Ezra D."/>
            <person name="Gonzalez J."/>
            <person name="Henrissat B."/>
            <person name="Kuo A."/>
            <person name="Liang C."/>
            <person name="Lipzen A."/>
            <person name="Lutzoni F."/>
            <person name="Magnuson J."/>
            <person name="Mondo S."/>
            <person name="Nolan M."/>
            <person name="Ohm R."/>
            <person name="Pangilinan J."/>
            <person name="Park H.-J."/>
            <person name="Ramirez L."/>
            <person name="Alfaro M."/>
            <person name="Sun H."/>
            <person name="Tritt A."/>
            <person name="Yoshinaga Y."/>
            <person name="Zwiers L.-H."/>
            <person name="Turgeon B."/>
            <person name="Goodwin S."/>
            <person name="Spatafora J."/>
            <person name="Crous P."/>
            <person name="Grigoriev I."/>
        </authorList>
    </citation>
    <scope>NUCLEOTIDE SEQUENCE</scope>
    <source>
        <strain evidence="2">CBS 115976</strain>
    </source>
</reference>
<dbReference type="GO" id="GO:0016705">
    <property type="term" value="F:oxidoreductase activity, acting on paired donors, with incorporation or reduction of molecular oxygen"/>
    <property type="evidence" value="ECO:0007669"/>
    <property type="project" value="InterPro"/>
</dbReference>
<dbReference type="PANTHER" id="PTHR24306">
    <property type="match status" value="1"/>
</dbReference>
<evidence type="ECO:0000313" key="3">
    <source>
        <dbReference type="Proteomes" id="UP000799302"/>
    </source>
</evidence>
<dbReference type="AlphaFoldDB" id="A0A6A6UC58"/>
<dbReference type="Proteomes" id="UP000799302">
    <property type="component" value="Unassembled WGS sequence"/>
</dbReference>
<keyword evidence="1" id="KW-0812">Transmembrane</keyword>
<feature type="transmembrane region" description="Helical" evidence="1">
    <location>
        <begin position="327"/>
        <end position="348"/>
    </location>
</feature>
<dbReference type="GO" id="GO:0004497">
    <property type="term" value="F:monooxygenase activity"/>
    <property type="evidence" value="ECO:0007669"/>
    <property type="project" value="InterPro"/>
</dbReference>
<gene>
    <name evidence="2" type="ORF">BT63DRAFT_455157</name>
</gene>
<evidence type="ECO:0008006" key="4">
    <source>
        <dbReference type="Google" id="ProtNLM"/>
    </source>
</evidence>
<evidence type="ECO:0000256" key="1">
    <source>
        <dbReference type="SAM" id="Phobius"/>
    </source>
</evidence>